<dbReference type="OrthoDB" id="5598268at2759"/>
<protein>
    <submittedName>
        <fullName evidence="8">RNA polymerase III transcription factor IIIC subunit-domain-containing protein</fullName>
    </submittedName>
</protein>
<comment type="subcellular location">
    <subcellularLocation>
        <location evidence="1">Nucleus</location>
    </subcellularLocation>
</comment>
<dbReference type="GO" id="GO:0001002">
    <property type="term" value="F:RNA polymerase III type 1 promoter sequence-specific DNA binding"/>
    <property type="evidence" value="ECO:0007669"/>
    <property type="project" value="TreeGrafter"/>
</dbReference>
<dbReference type="Pfam" id="PF09734">
    <property type="entry name" value="Tau95"/>
    <property type="match status" value="1"/>
</dbReference>
<reference evidence="8" key="1">
    <citation type="journal article" date="2020" name="Stud. Mycol.">
        <title>101 Dothideomycetes genomes: a test case for predicting lifestyles and emergence of pathogens.</title>
        <authorList>
            <person name="Haridas S."/>
            <person name="Albert R."/>
            <person name="Binder M."/>
            <person name="Bloem J."/>
            <person name="Labutti K."/>
            <person name="Salamov A."/>
            <person name="Andreopoulos B."/>
            <person name="Baker S."/>
            <person name="Barry K."/>
            <person name="Bills G."/>
            <person name="Bluhm B."/>
            <person name="Cannon C."/>
            <person name="Castanera R."/>
            <person name="Culley D."/>
            <person name="Daum C."/>
            <person name="Ezra D."/>
            <person name="Gonzalez J."/>
            <person name="Henrissat B."/>
            <person name="Kuo A."/>
            <person name="Liang C."/>
            <person name="Lipzen A."/>
            <person name="Lutzoni F."/>
            <person name="Magnuson J."/>
            <person name="Mondo S."/>
            <person name="Nolan M."/>
            <person name="Ohm R."/>
            <person name="Pangilinan J."/>
            <person name="Park H.-J."/>
            <person name="Ramirez L."/>
            <person name="Alfaro M."/>
            <person name="Sun H."/>
            <person name="Tritt A."/>
            <person name="Yoshinaga Y."/>
            <person name="Zwiers L.-H."/>
            <person name="Turgeon B."/>
            <person name="Goodwin S."/>
            <person name="Spatafora J."/>
            <person name="Crous P."/>
            <person name="Grigoriev I."/>
        </authorList>
    </citation>
    <scope>NUCLEOTIDE SEQUENCE</scope>
    <source>
        <strain evidence="8">ATCC 16933</strain>
    </source>
</reference>
<keyword evidence="9" id="KW-1185">Reference proteome</keyword>
<dbReference type="GO" id="GO:0005634">
    <property type="term" value="C:nucleus"/>
    <property type="evidence" value="ECO:0007669"/>
    <property type="project" value="UniProtKB-SubCell"/>
</dbReference>
<feature type="domain" description="Transcription factor IIIC subunit 5 HTH" evidence="6">
    <location>
        <begin position="212"/>
        <end position="366"/>
    </location>
</feature>
<evidence type="ECO:0000256" key="1">
    <source>
        <dbReference type="ARBA" id="ARBA00004123"/>
    </source>
</evidence>
<keyword evidence="3" id="KW-0804">Transcription</keyword>
<dbReference type="AlphaFoldDB" id="A0A6A6NVP0"/>
<dbReference type="GO" id="GO:0006384">
    <property type="term" value="P:transcription initiation at RNA polymerase III promoter"/>
    <property type="evidence" value="ECO:0007669"/>
    <property type="project" value="InterPro"/>
</dbReference>
<gene>
    <name evidence="8" type="ORF">BDY21DRAFT_349903</name>
</gene>
<evidence type="ECO:0000256" key="5">
    <source>
        <dbReference type="SAM" id="MobiDB-lite"/>
    </source>
</evidence>
<organism evidence="8 9">
    <name type="scientific">Lineolata rhizophorae</name>
    <dbReference type="NCBI Taxonomy" id="578093"/>
    <lineage>
        <taxon>Eukaryota</taxon>
        <taxon>Fungi</taxon>
        <taxon>Dikarya</taxon>
        <taxon>Ascomycota</taxon>
        <taxon>Pezizomycotina</taxon>
        <taxon>Dothideomycetes</taxon>
        <taxon>Dothideomycetes incertae sedis</taxon>
        <taxon>Lineolatales</taxon>
        <taxon>Lineolataceae</taxon>
        <taxon>Lineolata</taxon>
    </lineage>
</organism>
<dbReference type="InterPro" id="IPR019136">
    <property type="entry name" value="TF_IIIC_su-5_HTH"/>
</dbReference>
<dbReference type="Pfam" id="PF17682">
    <property type="entry name" value="Tau95_N"/>
    <property type="match status" value="1"/>
</dbReference>
<sequence>MDGWGAADSLAADRGSPDSWSEAPRKAVRHDGVVAVEHPCVIKNVENGVDSLGGEAKIASFLDRESGENATLGLSLRPYDVLAKQISSQAANTNNVLLKITVPGRTGRKRKRGSDQPFELHDKPTSKENRLPGPRELQRCLRDNLDKYTVEPVSIVKETHRFRTLPDFQYTTSTNPLMNQLRGMLTSENYQDLFKFKFDPDDEHVHGTPDVGPPPSFSTQIITPVNYLYKQNPNLRWKEDRVSSRLVPVNIQKPISFGVIEIPPDFPSVPTKSSSTLPPEASLDPSLQDGLRELRAAFEERPIMSRRAMLNIIAPRTACSEYYLRMMCPYVGYSFSAGPWKDVIVRFGLDPRKDEACRVYQTLTFKLQTPNERAMKGRIPGNVSTGRRRPTAMTRNYRSHIFDGTCVGTDGKTWQVCDITDPLIRSILDHSSTRKEFDLYDGWYPNVTWAKAKIITRDKMTMLLAGEMPVNEEYQRIVDFPETVDESNSYLLAPGRDSEPSAKETYLCGEIRGAIRPAGLSWAGSMRVEGLGMWRESFTKDAALNDARENGHQNGAR</sequence>
<dbReference type="Proteomes" id="UP000799766">
    <property type="component" value="Unassembled WGS sequence"/>
</dbReference>
<dbReference type="InterPro" id="IPR041499">
    <property type="entry name" value="Tfc1/Sfc1_N"/>
</dbReference>
<dbReference type="GO" id="GO:0001003">
    <property type="term" value="F:RNA polymerase III type 2 promoter sequence-specific DNA binding"/>
    <property type="evidence" value="ECO:0007669"/>
    <property type="project" value="TreeGrafter"/>
</dbReference>
<dbReference type="PANTHER" id="PTHR13230">
    <property type="entry name" value="GENERAL TRANSCRIPTION FACTOR IIIC, POLYPEPTIDE 5"/>
    <property type="match status" value="1"/>
</dbReference>
<evidence type="ECO:0000256" key="3">
    <source>
        <dbReference type="ARBA" id="ARBA00023163"/>
    </source>
</evidence>
<feature type="domain" description="Transcription factor IIIC subunit Tfc1/Sfc1 triple barrel" evidence="7">
    <location>
        <begin position="34"/>
        <end position="170"/>
    </location>
</feature>
<evidence type="ECO:0000259" key="6">
    <source>
        <dbReference type="Pfam" id="PF09734"/>
    </source>
</evidence>
<feature type="region of interest" description="Disordered" evidence="5">
    <location>
        <begin position="1"/>
        <end position="25"/>
    </location>
</feature>
<dbReference type="InterPro" id="IPR042536">
    <property type="entry name" value="TFIIIC_tauA_Sfc1"/>
</dbReference>
<dbReference type="Gene3D" id="3.30.200.160">
    <property type="entry name" value="TFIIIC, subcomplex tauA, subunit Sfc1, barrel domain"/>
    <property type="match status" value="1"/>
</dbReference>
<dbReference type="EMBL" id="MU001686">
    <property type="protein sequence ID" value="KAF2455638.1"/>
    <property type="molecule type" value="Genomic_DNA"/>
</dbReference>
<evidence type="ECO:0000259" key="7">
    <source>
        <dbReference type="Pfam" id="PF17682"/>
    </source>
</evidence>
<evidence type="ECO:0000256" key="4">
    <source>
        <dbReference type="ARBA" id="ARBA00023242"/>
    </source>
</evidence>
<feature type="region of interest" description="Disordered" evidence="5">
    <location>
        <begin position="102"/>
        <end position="133"/>
    </location>
</feature>
<accession>A0A6A6NVP0</accession>
<keyword evidence="2" id="KW-0238">DNA-binding</keyword>
<keyword evidence="4" id="KW-0539">Nucleus</keyword>
<feature type="compositionally biased region" description="Basic and acidic residues" evidence="5">
    <location>
        <begin position="118"/>
        <end position="130"/>
    </location>
</feature>
<evidence type="ECO:0000313" key="9">
    <source>
        <dbReference type="Proteomes" id="UP000799766"/>
    </source>
</evidence>
<proteinExistence type="predicted"/>
<dbReference type="InterPro" id="IPR040454">
    <property type="entry name" value="TF_IIIC_Tfc1/Sfc1"/>
</dbReference>
<name>A0A6A6NVP0_9PEZI</name>
<dbReference type="GO" id="GO:0000127">
    <property type="term" value="C:transcription factor TFIIIC complex"/>
    <property type="evidence" value="ECO:0007669"/>
    <property type="project" value="InterPro"/>
</dbReference>
<evidence type="ECO:0000256" key="2">
    <source>
        <dbReference type="ARBA" id="ARBA00023125"/>
    </source>
</evidence>
<evidence type="ECO:0000313" key="8">
    <source>
        <dbReference type="EMBL" id="KAF2455638.1"/>
    </source>
</evidence>
<dbReference type="PANTHER" id="PTHR13230:SF5">
    <property type="entry name" value="GENERAL TRANSCRIPTION FACTOR 3C POLYPEPTIDE 5"/>
    <property type="match status" value="1"/>
</dbReference>